<dbReference type="PANTHER" id="PTHR21064:SF5">
    <property type="entry name" value="SLR1880 PROTEIN"/>
    <property type="match status" value="1"/>
</dbReference>
<dbReference type="Proteomes" id="UP001172083">
    <property type="component" value="Unassembled WGS sequence"/>
</dbReference>
<dbReference type="SUPFAM" id="SSF56112">
    <property type="entry name" value="Protein kinase-like (PK-like)"/>
    <property type="match status" value="1"/>
</dbReference>
<proteinExistence type="predicted"/>
<dbReference type="InterPro" id="IPR002575">
    <property type="entry name" value="Aminoglycoside_PTrfase"/>
</dbReference>
<evidence type="ECO:0000313" key="2">
    <source>
        <dbReference type="EMBL" id="MDN5214471.1"/>
    </source>
</evidence>
<dbReference type="PANTHER" id="PTHR21064">
    <property type="entry name" value="AMINOGLYCOSIDE PHOSPHOTRANSFERASE DOMAIN-CONTAINING PROTEIN-RELATED"/>
    <property type="match status" value="1"/>
</dbReference>
<accession>A0ABT8LBA2</accession>
<keyword evidence="3" id="KW-1185">Reference proteome</keyword>
<dbReference type="Gene3D" id="3.90.1200.10">
    <property type="match status" value="1"/>
</dbReference>
<protein>
    <submittedName>
        <fullName evidence="2">Aminoglycoside phosphotransferase family protein</fullName>
        <ecNumber evidence="2">2.7.1.-</ecNumber>
    </submittedName>
</protein>
<reference evidence="2" key="1">
    <citation type="submission" date="2023-06" db="EMBL/GenBank/DDBJ databases">
        <title>Genomic of Agaribacillus aureum.</title>
        <authorList>
            <person name="Wang G."/>
        </authorList>
    </citation>
    <scope>NUCLEOTIDE SEQUENCE</scope>
    <source>
        <strain evidence="2">BMA12</strain>
    </source>
</reference>
<dbReference type="GO" id="GO:0016740">
    <property type="term" value="F:transferase activity"/>
    <property type="evidence" value="ECO:0007669"/>
    <property type="project" value="UniProtKB-KW"/>
</dbReference>
<dbReference type="EC" id="2.7.1.-" evidence="2"/>
<name>A0ABT8LBA2_9BACT</name>
<evidence type="ECO:0000259" key="1">
    <source>
        <dbReference type="Pfam" id="PF01636"/>
    </source>
</evidence>
<dbReference type="RefSeq" id="WP_346759804.1">
    <property type="nucleotide sequence ID" value="NZ_JAUJEB010000004.1"/>
</dbReference>
<sequence length="357" mass="41545">MKQLLLTKVFAIDGDIKEILPFGNGHINDTYRLINESAEKPDYLLQRVNHHVFKNIPAMMNNIELVTSHIRKKLLFSPGSVNGMVATLIHTREGCLFHKEEGEYWRVFKFMKDFKSYDKPNTPEQMYEGAKSFGEFLYALSDFPIEELHYTLPNFHNMEFRFKQFFAARDEAENYRLEQAKNEIKYVQDTADYVIGIYNMSKGGRMPLRVTHNDTKFNNVLLDGNDKGQCVIDLDTVMPGYVYFDVGDGIRTGASTADEHELDLQKVDVDLIMVEAFVRGYMDASSKLFTDDEMAILPKSGIYMSFIMGLRFLTDYLQGDKYYKIDFPEQNLQRARCQLHLSKLMRKRLPEIKEVFE</sequence>
<dbReference type="EMBL" id="JAUJEB010000004">
    <property type="protein sequence ID" value="MDN5214471.1"/>
    <property type="molecule type" value="Genomic_DNA"/>
</dbReference>
<dbReference type="InterPro" id="IPR050249">
    <property type="entry name" value="Pseudomonas-type_ThrB"/>
</dbReference>
<gene>
    <name evidence="2" type="ORF">QQ020_20490</name>
</gene>
<feature type="domain" description="Aminoglycoside phosphotransferase" evidence="1">
    <location>
        <begin position="19"/>
        <end position="261"/>
    </location>
</feature>
<comment type="caution">
    <text evidence="2">The sequence shown here is derived from an EMBL/GenBank/DDBJ whole genome shotgun (WGS) entry which is preliminary data.</text>
</comment>
<organism evidence="2 3">
    <name type="scientific">Agaribacillus aureus</name>
    <dbReference type="NCBI Taxonomy" id="3051825"/>
    <lineage>
        <taxon>Bacteria</taxon>
        <taxon>Pseudomonadati</taxon>
        <taxon>Bacteroidota</taxon>
        <taxon>Cytophagia</taxon>
        <taxon>Cytophagales</taxon>
        <taxon>Splendidivirgaceae</taxon>
        <taxon>Agaribacillus</taxon>
    </lineage>
</organism>
<dbReference type="InterPro" id="IPR011009">
    <property type="entry name" value="Kinase-like_dom_sf"/>
</dbReference>
<evidence type="ECO:0000313" key="3">
    <source>
        <dbReference type="Proteomes" id="UP001172083"/>
    </source>
</evidence>
<keyword evidence="2" id="KW-0808">Transferase</keyword>
<dbReference type="Pfam" id="PF01636">
    <property type="entry name" value="APH"/>
    <property type="match status" value="1"/>
</dbReference>